<name>A0A8H3QEU9_9GLOM</name>
<proteinExistence type="predicted"/>
<organism evidence="1 2">
    <name type="scientific">Rhizophagus clarus</name>
    <dbReference type="NCBI Taxonomy" id="94130"/>
    <lineage>
        <taxon>Eukaryota</taxon>
        <taxon>Fungi</taxon>
        <taxon>Fungi incertae sedis</taxon>
        <taxon>Mucoromycota</taxon>
        <taxon>Glomeromycotina</taxon>
        <taxon>Glomeromycetes</taxon>
        <taxon>Glomerales</taxon>
        <taxon>Glomeraceae</taxon>
        <taxon>Rhizophagus</taxon>
    </lineage>
</organism>
<dbReference type="Proteomes" id="UP000615446">
    <property type="component" value="Unassembled WGS sequence"/>
</dbReference>
<evidence type="ECO:0000313" key="1">
    <source>
        <dbReference type="EMBL" id="GES76671.1"/>
    </source>
</evidence>
<dbReference type="EMBL" id="BLAL01000025">
    <property type="protein sequence ID" value="GES76671.1"/>
    <property type="molecule type" value="Genomic_DNA"/>
</dbReference>
<protein>
    <submittedName>
        <fullName evidence="1">Uncharacterized protein</fullName>
    </submittedName>
</protein>
<reference evidence="1" key="1">
    <citation type="submission" date="2019-10" db="EMBL/GenBank/DDBJ databases">
        <title>Conservation and host-specific expression of non-tandemly repeated heterogenous ribosome RNA gene in arbuscular mycorrhizal fungi.</title>
        <authorList>
            <person name="Maeda T."/>
            <person name="Kobayashi Y."/>
            <person name="Nakagawa T."/>
            <person name="Ezawa T."/>
            <person name="Yamaguchi K."/>
            <person name="Bino T."/>
            <person name="Nishimoto Y."/>
            <person name="Shigenobu S."/>
            <person name="Kawaguchi M."/>
        </authorList>
    </citation>
    <scope>NUCLEOTIDE SEQUENCE</scope>
    <source>
        <strain evidence="1">HR1</strain>
    </source>
</reference>
<dbReference type="AlphaFoldDB" id="A0A8H3QEU9"/>
<evidence type="ECO:0000313" key="2">
    <source>
        <dbReference type="Proteomes" id="UP000615446"/>
    </source>
</evidence>
<gene>
    <name evidence="1" type="ORF">RCL2_000407000</name>
</gene>
<accession>A0A8H3QEU9</accession>
<sequence length="69" mass="8065">MYRLRKYFRLCKSGVHVNIIWISGASRTVSFVTTFITTFIGQKAKSRSIYGNLHRSYQLYRNNGIPKYG</sequence>
<comment type="caution">
    <text evidence="1">The sequence shown here is derived from an EMBL/GenBank/DDBJ whole genome shotgun (WGS) entry which is preliminary data.</text>
</comment>